<keyword evidence="7" id="KW-0695">RNA-directed DNA polymerase</keyword>
<evidence type="ECO:0000256" key="1">
    <source>
        <dbReference type="ARBA" id="ARBA00012493"/>
    </source>
</evidence>
<feature type="compositionally biased region" description="Acidic residues" evidence="8">
    <location>
        <begin position="294"/>
        <end position="311"/>
    </location>
</feature>
<dbReference type="InterPro" id="IPR043128">
    <property type="entry name" value="Rev_trsase/Diguanyl_cyclase"/>
</dbReference>
<keyword evidence="6" id="KW-0378">Hydrolase</keyword>
<keyword evidence="12" id="KW-1185">Reference proteome</keyword>
<dbReference type="PROSITE" id="PS50878">
    <property type="entry name" value="RT_POL"/>
    <property type="match status" value="1"/>
</dbReference>
<dbReference type="PANTHER" id="PTHR37984:SF8">
    <property type="entry name" value="CCHC-TYPE DOMAIN-CONTAINING PROTEIN"/>
    <property type="match status" value="1"/>
</dbReference>
<sequence>MDADQFSRFMEMQRQAMQALIGSVKTVQLNQPAASVVGSAAASSVPLPPPLELEGDMEQNFNFFEENWKTYASAVGMDAWPADQNKQKTSILLSVVGKHALKKFFNFELNQAQQNDPELALAAIKSKVVRERNKFVDWFDFFSLMQDSAESIDNYLCRVKSLAKLCKFGVLEGDMIRYKLATSIKWMKLRSKLITTQNLTEAHAMDLCRAEEITERHPVTVGQASAEVNMVKREKMKCKFCGAKHDFSKGACPALGKRCNRCGGKNHFEKVCKADRKKKLKKKLRVKQVREESSSESDSAESSDSDNDESSCGERVSIGKIIDKSGSGGHVTADLDLRIGGKWQPVKCELDTGANTSLVGKNWLENIIGKDKIELQPSAYHLQAFGGNSIPVIGQVKIPCRRKDRKYNLVFQVVDVTHGPLLSANVCRILGFVKFCNTVNFTAPKTEQELLNVYRIKAQNIVKRHEEVFHGIGKFAGAVSLEVSADVSPSIQPPRRVPIALREKLKEELKNLERDGLIVKENRHTEWVSNIVLVKRKEQKSESVRVCLDPIPLNAALKRPHMQFTTIDEILPELGKAKVFSTADVRKGFWHVLLDEKSSRLTTFWTPFGRYRWIRLPFGIAPAPDIFQMKLQEVIQGLLGVECVADDLLIYGSGDTLEEALENHNICLEKLLVRLKECNVKLNFSKLKLCETSVKFYGHVLTNKGLQPDESKVASIKNFPRPSDRKQLQRFIGMVNYLSRFIPNLSANFTVLRRLISEEENWVWSEKEEEEFDRVKRLVADANTLRYYNVNEPIVIECDASSHGLGAAVFQSHGVIGYASRTLTPTEKNYAQIEKELLAILFACVRFDQLIVGNPKITVKTDHKPLVTVFRKPLLSAPRRLQHMLLNLQRYRLTIEFVTGKDNVVADAISRAPFDENLADDRFNKRNIFRVFREIEEVNLSSFLKVKDEQLNEIIAATEADTSLQQVVQFIRDGWPTSVDRVPDSAKMFFKYRNELSTQEGIIYRNDRIVVPYTLRRKLTAKVHVSHNGMEATLKLARANLFWPGMSAQIKEAVAQCGVCAKYQPSQTPAPMQSHPIPVYPFQLVSMDVFFADYQGRSSKFLVTVDHFSDFFEVDLLKDLTPRATIAVCKSNFSRHGTPQQVISDNGTNFVNREWKQFAREWDFYHSTSAPHHQQTNGKAEAAVKIAKRLLKKAEEAGNDFWYALLHWRNVPNKVGSSPAARLFSRNTRCGVPMSTSNLKPKLVSGVPEAIEERRRKAKFQYDRKTINLPNLETGSAVYVQLQPETSKKWTPARVSNKLNERSYVVDVDGMQYRRDLVHLKPRNEPQTPEVNPDQVAMPNVEPVATEQMALPVSDGAVSNQEATISVPDTINPEATSAVQLPKTSRATRPSKDSFVEEGQSNRPKRNVKLPMRLKDYCLE</sequence>
<dbReference type="Pfam" id="PF00078">
    <property type="entry name" value="RVT_1"/>
    <property type="match status" value="1"/>
</dbReference>
<dbReference type="Pfam" id="PF17917">
    <property type="entry name" value="RT_RNaseH"/>
    <property type="match status" value="1"/>
</dbReference>
<accession>A0ABM2A4I0</accession>
<dbReference type="SUPFAM" id="SSF56672">
    <property type="entry name" value="DNA/RNA polymerases"/>
    <property type="match status" value="1"/>
</dbReference>
<reference evidence="12" key="1">
    <citation type="journal article" date="2015" name="Proc. Natl. Acad. Sci. U.S.A.">
        <title>Genome sequence of the Asian Tiger mosquito, Aedes albopictus, reveals insights into its biology, genetics, and evolution.</title>
        <authorList>
            <person name="Chen X.G."/>
            <person name="Jiang X."/>
            <person name="Gu J."/>
            <person name="Xu M."/>
            <person name="Wu Y."/>
            <person name="Deng Y."/>
            <person name="Zhang C."/>
            <person name="Bonizzoni M."/>
            <person name="Dermauw W."/>
            <person name="Vontas J."/>
            <person name="Armbruster P."/>
            <person name="Huang X."/>
            <person name="Yang Y."/>
            <person name="Zhang H."/>
            <person name="He W."/>
            <person name="Peng H."/>
            <person name="Liu Y."/>
            <person name="Wu K."/>
            <person name="Chen J."/>
            <person name="Lirakis M."/>
            <person name="Topalis P."/>
            <person name="Van Leeuwen T."/>
            <person name="Hall A.B."/>
            <person name="Jiang X."/>
            <person name="Thorpe C."/>
            <person name="Mueller R.L."/>
            <person name="Sun C."/>
            <person name="Waterhouse R.M."/>
            <person name="Yan G."/>
            <person name="Tu Z.J."/>
            <person name="Fang X."/>
            <person name="James A.A."/>
        </authorList>
    </citation>
    <scope>NUCLEOTIDE SEQUENCE [LARGE SCALE GENOMIC DNA]</scope>
    <source>
        <strain evidence="12">Foshan</strain>
    </source>
</reference>
<evidence type="ECO:0000256" key="5">
    <source>
        <dbReference type="ARBA" id="ARBA00022759"/>
    </source>
</evidence>
<dbReference type="EnsemblMetazoa" id="AALFPA23_024369.R36331">
    <property type="protein sequence ID" value="AALFPA23_024369.P36331"/>
    <property type="gene ID" value="AALFPA23_024369"/>
</dbReference>
<dbReference type="CDD" id="cd01647">
    <property type="entry name" value="RT_LTR"/>
    <property type="match status" value="1"/>
</dbReference>
<evidence type="ECO:0000256" key="7">
    <source>
        <dbReference type="ARBA" id="ARBA00022918"/>
    </source>
</evidence>
<evidence type="ECO:0000256" key="4">
    <source>
        <dbReference type="ARBA" id="ARBA00022722"/>
    </source>
</evidence>
<evidence type="ECO:0000259" key="9">
    <source>
        <dbReference type="PROSITE" id="PS50878"/>
    </source>
</evidence>
<dbReference type="InterPro" id="IPR041588">
    <property type="entry name" value="Integrase_H2C2"/>
</dbReference>
<dbReference type="GeneID" id="134284182"/>
<dbReference type="EC" id="2.7.7.49" evidence="1"/>
<evidence type="ECO:0000313" key="11">
    <source>
        <dbReference type="EnsemblMetazoa" id="AALFPA23_024369.P36331"/>
    </source>
</evidence>
<dbReference type="CDD" id="cd05481">
    <property type="entry name" value="retropepsin_like_LTR_1"/>
    <property type="match status" value="1"/>
</dbReference>
<dbReference type="Proteomes" id="UP000069940">
    <property type="component" value="Unassembled WGS sequence"/>
</dbReference>
<dbReference type="Gene3D" id="3.10.10.10">
    <property type="entry name" value="HIV Type 1 Reverse Transcriptase, subunit A, domain 1"/>
    <property type="match status" value="1"/>
</dbReference>
<dbReference type="Pfam" id="PF00665">
    <property type="entry name" value="rve"/>
    <property type="match status" value="1"/>
</dbReference>
<dbReference type="InterPro" id="IPR036397">
    <property type="entry name" value="RNaseH_sf"/>
</dbReference>
<protein>
    <recommendedName>
        <fullName evidence="1">RNA-directed DNA polymerase</fullName>
        <ecNumber evidence="1">2.7.7.49</ecNumber>
    </recommendedName>
</protein>
<dbReference type="Gene3D" id="3.30.70.270">
    <property type="match status" value="2"/>
</dbReference>
<proteinExistence type="predicted"/>
<evidence type="ECO:0000256" key="2">
    <source>
        <dbReference type="ARBA" id="ARBA00022679"/>
    </source>
</evidence>
<dbReference type="InterPro" id="IPR001584">
    <property type="entry name" value="Integrase_cat-core"/>
</dbReference>
<dbReference type="PANTHER" id="PTHR37984">
    <property type="entry name" value="PROTEIN CBG26694"/>
    <property type="match status" value="1"/>
</dbReference>
<dbReference type="InterPro" id="IPR012337">
    <property type="entry name" value="RNaseH-like_sf"/>
</dbReference>
<dbReference type="CDD" id="cd09274">
    <property type="entry name" value="RNase_HI_RT_Ty3"/>
    <property type="match status" value="1"/>
</dbReference>
<dbReference type="Gene3D" id="3.30.420.10">
    <property type="entry name" value="Ribonuclease H-like superfamily/Ribonuclease H"/>
    <property type="match status" value="1"/>
</dbReference>
<feature type="domain" description="Integrase catalytic" evidence="10">
    <location>
        <begin position="1077"/>
        <end position="1249"/>
    </location>
</feature>
<feature type="domain" description="Reverse transcriptase" evidence="9">
    <location>
        <begin position="515"/>
        <end position="701"/>
    </location>
</feature>
<dbReference type="Gene3D" id="1.10.340.70">
    <property type="match status" value="1"/>
</dbReference>
<dbReference type="Pfam" id="PF17921">
    <property type="entry name" value="Integrase_H2C2"/>
    <property type="match status" value="1"/>
</dbReference>
<dbReference type="InterPro" id="IPR043502">
    <property type="entry name" value="DNA/RNA_pol_sf"/>
</dbReference>
<evidence type="ECO:0000256" key="6">
    <source>
        <dbReference type="ARBA" id="ARBA00022801"/>
    </source>
</evidence>
<dbReference type="InterPro" id="IPR041373">
    <property type="entry name" value="RT_RNaseH"/>
</dbReference>
<dbReference type="PROSITE" id="PS50994">
    <property type="entry name" value="INTEGRASE"/>
    <property type="match status" value="1"/>
</dbReference>
<dbReference type="InterPro" id="IPR000477">
    <property type="entry name" value="RT_dom"/>
</dbReference>
<dbReference type="SUPFAM" id="SSF53098">
    <property type="entry name" value="Ribonuclease H-like"/>
    <property type="match status" value="1"/>
</dbReference>
<dbReference type="RefSeq" id="XP_062698603.1">
    <property type="nucleotide sequence ID" value="XM_062842619.1"/>
</dbReference>
<dbReference type="InterPro" id="IPR050951">
    <property type="entry name" value="Retrovirus_Pol_polyprotein"/>
</dbReference>
<organism evidence="11 12">
    <name type="scientific">Aedes albopictus</name>
    <name type="common">Asian tiger mosquito</name>
    <name type="synonym">Stegomyia albopicta</name>
    <dbReference type="NCBI Taxonomy" id="7160"/>
    <lineage>
        <taxon>Eukaryota</taxon>
        <taxon>Metazoa</taxon>
        <taxon>Ecdysozoa</taxon>
        <taxon>Arthropoda</taxon>
        <taxon>Hexapoda</taxon>
        <taxon>Insecta</taxon>
        <taxon>Pterygota</taxon>
        <taxon>Neoptera</taxon>
        <taxon>Endopterygota</taxon>
        <taxon>Diptera</taxon>
        <taxon>Nematocera</taxon>
        <taxon>Culicoidea</taxon>
        <taxon>Culicidae</taxon>
        <taxon>Culicinae</taxon>
        <taxon>Aedini</taxon>
        <taxon>Aedes</taxon>
        <taxon>Stegomyia</taxon>
    </lineage>
</organism>
<feature type="region of interest" description="Disordered" evidence="8">
    <location>
        <begin position="283"/>
        <end position="313"/>
    </location>
</feature>
<evidence type="ECO:0000259" key="10">
    <source>
        <dbReference type="PROSITE" id="PS50994"/>
    </source>
</evidence>
<keyword evidence="2" id="KW-0808">Transferase</keyword>
<keyword evidence="4" id="KW-0540">Nuclease</keyword>
<reference evidence="11" key="2">
    <citation type="submission" date="2025-05" db="UniProtKB">
        <authorList>
            <consortium name="EnsemblMetazoa"/>
        </authorList>
    </citation>
    <scope>IDENTIFICATION</scope>
    <source>
        <strain evidence="11">Foshan</strain>
    </source>
</reference>
<evidence type="ECO:0000313" key="12">
    <source>
        <dbReference type="Proteomes" id="UP000069940"/>
    </source>
</evidence>
<keyword evidence="5" id="KW-0255">Endonuclease</keyword>
<evidence type="ECO:0000256" key="3">
    <source>
        <dbReference type="ARBA" id="ARBA00022695"/>
    </source>
</evidence>
<evidence type="ECO:0000256" key="8">
    <source>
        <dbReference type="SAM" id="MobiDB-lite"/>
    </source>
</evidence>
<feature type="region of interest" description="Disordered" evidence="8">
    <location>
        <begin position="1368"/>
        <end position="1408"/>
    </location>
</feature>
<name>A0ABM2A4I0_AEDAL</name>
<feature type="compositionally biased region" description="Polar residues" evidence="8">
    <location>
        <begin position="1368"/>
        <end position="1388"/>
    </location>
</feature>
<keyword evidence="3" id="KW-0548">Nucleotidyltransferase</keyword>